<dbReference type="CDD" id="cd18564">
    <property type="entry name" value="ABC_6TM_exporter_like"/>
    <property type="match status" value="1"/>
</dbReference>
<dbReference type="InterPro" id="IPR003593">
    <property type="entry name" value="AAA+_ATPase"/>
</dbReference>
<dbReference type="Pfam" id="PF00005">
    <property type="entry name" value="ABC_tran"/>
    <property type="match status" value="1"/>
</dbReference>
<evidence type="ECO:0000259" key="8">
    <source>
        <dbReference type="PROSITE" id="PS50893"/>
    </source>
</evidence>
<evidence type="ECO:0000256" key="6">
    <source>
        <dbReference type="ARBA" id="ARBA00023136"/>
    </source>
</evidence>
<dbReference type="PANTHER" id="PTHR43394:SF1">
    <property type="entry name" value="ATP-BINDING CASSETTE SUB-FAMILY B MEMBER 10, MITOCHONDRIAL"/>
    <property type="match status" value="1"/>
</dbReference>
<evidence type="ECO:0000313" key="10">
    <source>
        <dbReference type="EMBL" id="MFN2976536.1"/>
    </source>
</evidence>
<evidence type="ECO:0000256" key="5">
    <source>
        <dbReference type="ARBA" id="ARBA00022989"/>
    </source>
</evidence>
<keyword evidence="3" id="KW-0547">Nucleotide-binding</keyword>
<dbReference type="Gene3D" id="1.20.1560.10">
    <property type="entry name" value="ABC transporter type 1, transmembrane domain"/>
    <property type="match status" value="1"/>
</dbReference>
<keyword evidence="2 7" id="KW-0812">Transmembrane</keyword>
<keyword evidence="11" id="KW-1185">Reference proteome</keyword>
<protein>
    <submittedName>
        <fullName evidence="10">ABC transporter ATP-binding protein</fullName>
    </submittedName>
</protein>
<accession>A0ABW9KL67</accession>
<evidence type="ECO:0000256" key="7">
    <source>
        <dbReference type="SAM" id="Phobius"/>
    </source>
</evidence>
<keyword evidence="4 10" id="KW-0067">ATP-binding</keyword>
<feature type="domain" description="ABC transporter" evidence="8">
    <location>
        <begin position="358"/>
        <end position="592"/>
    </location>
</feature>
<dbReference type="PROSITE" id="PS00211">
    <property type="entry name" value="ABC_TRANSPORTER_1"/>
    <property type="match status" value="1"/>
</dbReference>
<sequence>MKPPSREDERASILSLLAPHKRSLVLAFLCIVGESAADVAQPWPLKIVIDNVIGHKQSHGWLFKLIRHTVGLDAHHILLFACAAVGVIAILDALCSYGDKYLTTSVGQWVTHDLRRSLYAHVQRLSMSYHDHSKTGDLISRVTSDIDSVQTFIVQGLLGILVNILTLIFMIAVMFHMNWRFTLVALSVVPVLFGIVFTYTRRAKKLSREVRQHEGKMLSVVQEVLGSMRVVKAFAREDYEVHRLEGESLETVEASLRARAMKARLVPMVDIVVAAGTCAVLYFGASFALEGGLSAGSMVVFLTYIGKMYKPMQELSKTMDTYTKADIGYERIQEVIGSVEDMRDAPNAKNAPPLKGFIDVEHVSFSYNEDRPVLHDVTMHVEPGHTVALVGPTGSGKTTLVNLIARFYDPTSGVVKIDGRDVREWKQRSLRSQISFVLQDTVLFSGTIWENIAYGRPEATKEEIIAAAEAANAAEFIDKLPQKYATTVGERGVMLSGGQRQRIAIARAIVRNSPILILDEPTAALDSQSEHLVFEALDRLMQKKTAIVIAHRLSTVRNANCIYVLKDGHILESGSHDDLMEREHGVYRQLYDIQFHSSEAEPALLA</sequence>
<dbReference type="Gene3D" id="3.40.50.300">
    <property type="entry name" value="P-loop containing nucleotide triphosphate hydrolases"/>
    <property type="match status" value="1"/>
</dbReference>
<feature type="transmembrane region" description="Helical" evidence="7">
    <location>
        <begin position="77"/>
        <end position="95"/>
    </location>
</feature>
<comment type="subcellular location">
    <subcellularLocation>
        <location evidence="1">Cell membrane</location>
        <topology evidence="1">Multi-pass membrane protein</topology>
    </subcellularLocation>
</comment>
<dbReference type="InterPro" id="IPR017871">
    <property type="entry name" value="ABC_transporter-like_CS"/>
</dbReference>
<dbReference type="PROSITE" id="PS50929">
    <property type="entry name" value="ABC_TM1F"/>
    <property type="match status" value="1"/>
</dbReference>
<evidence type="ECO:0000256" key="3">
    <source>
        <dbReference type="ARBA" id="ARBA00022741"/>
    </source>
</evidence>
<dbReference type="SMART" id="SM00382">
    <property type="entry name" value="AAA"/>
    <property type="match status" value="1"/>
</dbReference>
<evidence type="ECO:0000256" key="2">
    <source>
        <dbReference type="ARBA" id="ARBA00022692"/>
    </source>
</evidence>
<evidence type="ECO:0000256" key="4">
    <source>
        <dbReference type="ARBA" id="ARBA00022840"/>
    </source>
</evidence>
<dbReference type="SUPFAM" id="SSF90123">
    <property type="entry name" value="ABC transporter transmembrane region"/>
    <property type="match status" value="1"/>
</dbReference>
<feature type="transmembrane region" description="Helical" evidence="7">
    <location>
        <begin position="265"/>
        <end position="285"/>
    </location>
</feature>
<comment type="caution">
    <text evidence="10">The sequence shown here is derived from an EMBL/GenBank/DDBJ whole genome shotgun (WGS) entry which is preliminary data.</text>
</comment>
<dbReference type="GO" id="GO:0005524">
    <property type="term" value="F:ATP binding"/>
    <property type="evidence" value="ECO:0007669"/>
    <property type="project" value="UniProtKB-KW"/>
</dbReference>
<evidence type="ECO:0000256" key="1">
    <source>
        <dbReference type="ARBA" id="ARBA00004651"/>
    </source>
</evidence>
<keyword evidence="5 7" id="KW-1133">Transmembrane helix</keyword>
<feature type="domain" description="ABC transmembrane type-1" evidence="9">
    <location>
        <begin position="25"/>
        <end position="324"/>
    </location>
</feature>
<name>A0ABW9KL67_9BACT</name>
<keyword evidence="6 7" id="KW-0472">Membrane</keyword>
<dbReference type="InterPro" id="IPR039421">
    <property type="entry name" value="Type_1_exporter"/>
</dbReference>
<dbReference type="PANTHER" id="PTHR43394">
    <property type="entry name" value="ATP-DEPENDENT PERMEASE MDL1, MITOCHONDRIAL"/>
    <property type="match status" value="1"/>
</dbReference>
<dbReference type="Proteomes" id="UP001634747">
    <property type="component" value="Unassembled WGS sequence"/>
</dbReference>
<dbReference type="InterPro" id="IPR036640">
    <property type="entry name" value="ABC1_TM_sf"/>
</dbReference>
<proteinExistence type="predicted"/>
<feature type="transmembrane region" description="Helical" evidence="7">
    <location>
        <begin position="181"/>
        <end position="199"/>
    </location>
</feature>
<feature type="transmembrane region" description="Helical" evidence="7">
    <location>
        <begin position="152"/>
        <end position="175"/>
    </location>
</feature>
<dbReference type="EMBL" id="JBJYXY010000001">
    <property type="protein sequence ID" value="MFN2976536.1"/>
    <property type="molecule type" value="Genomic_DNA"/>
</dbReference>
<dbReference type="SUPFAM" id="SSF52540">
    <property type="entry name" value="P-loop containing nucleoside triphosphate hydrolases"/>
    <property type="match status" value="1"/>
</dbReference>
<dbReference type="InterPro" id="IPR027417">
    <property type="entry name" value="P-loop_NTPase"/>
</dbReference>
<evidence type="ECO:0000259" key="9">
    <source>
        <dbReference type="PROSITE" id="PS50929"/>
    </source>
</evidence>
<organism evidence="10 11">
    <name type="scientific">Terriglobus aquaticus</name>
    <dbReference type="NCBI Taxonomy" id="940139"/>
    <lineage>
        <taxon>Bacteria</taxon>
        <taxon>Pseudomonadati</taxon>
        <taxon>Acidobacteriota</taxon>
        <taxon>Terriglobia</taxon>
        <taxon>Terriglobales</taxon>
        <taxon>Acidobacteriaceae</taxon>
        <taxon>Terriglobus</taxon>
    </lineage>
</organism>
<reference evidence="10 11" key="1">
    <citation type="submission" date="2024-12" db="EMBL/GenBank/DDBJ databases">
        <authorList>
            <person name="Lee Y."/>
        </authorList>
    </citation>
    <scope>NUCLEOTIDE SEQUENCE [LARGE SCALE GENOMIC DNA]</scope>
    <source>
        <strain evidence="10 11">03SUJ4</strain>
    </source>
</reference>
<dbReference type="RefSeq" id="WP_263411989.1">
    <property type="nucleotide sequence ID" value="NZ_BAABBH010000001.1"/>
</dbReference>
<dbReference type="InterPro" id="IPR003439">
    <property type="entry name" value="ABC_transporter-like_ATP-bd"/>
</dbReference>
<dbReference type="InterPro" id="IPR011527">
    <property type="entry name" value="ABC1_TM_dom"/>
</dbReference>
<evidence type="ECO:0000313" key="11">
    <source>
        <dbReference type="Proteomes" id="UP001634747"/>
    </source>
</evidence>
<dbReference type="Pfam" id="PF00664">
    <property type="entry name" value="ABC_membrane"/>
    <property type="match status" value="1"/>
</dbReference>
<dbReference type="PROSITE" id="PS50893">
    <property type="entry name" value="ABC_TRANSPORTER_2"/>
    <property type="match status" value="1"/>
</dbReference>
<gene>
    <name evidence="10" type="ORF">ACK2TP_12250</name>
</gene>